<dbReference type="KEGG" id="bsc:COCSADRAFT_358815"/>
<dbReference type="EMBL" id="KB445645">
    <property type="protein sequence ID" value="EMD62806.1"/>
    <property type="molecule type" value="Genomic_DNA"/>
</dbReference>
<evidence type="ECO:0000313" key="2">
    <source>
        <dbReference type="EMBL" id="EMD62806.1"/>
    </source>
</evidence>
<gene>
    <name evidence="2" type="ORF">COCSADRAFT_358815</name>
</gene>
<feature type="region of interest" description="Disordered" evidence="1">
    <location>
        <begin position="1"/>
        <end position="22"/>
    </location>
</feature>
<accession>M2T0R3</accession>
<dbReference type="AlphaFoldDB" id="M2T0R3"/>
<keyword evidence="3" id="KW-1185">Reference proteome</keyword>
<evidence type="ECO:0000313" key="3">
    <source>
        <dbReference type="Proteomes" id="UP000016934"/>
    </source>
</evidence>
<feature type="compositionally biased region" description="Basic and acidic residues" evidence="1">
    <location>
        <begin position="50"/>
        <end position="85"/>
    </location>
</feature>
<feature type="region of interest" description="Disordered" evidence="1">
    <location>
        <begin position="50"/>
        <end position="96"/>
    </location>
</feature>
<dbReference type="OrthoDB" id="3787552at2759"/>
<dbReference type="Proteomes" id="UP000016934">
    <property type="component" value="Unassembled WGS sequence"/>
</dbReference>
<dbReference type="HOGENOM" id="CLU_2096655_0_0_1"/>
<reference evidence="2 3" key="1">
    <citation type="journal article" date="2012" name="PLoS Pathog.">
        <title>Diverse lifestyles and strategies of plant pathogenesis encoded in the genomes of eighteen Dothideomycetes fungi.</title>
        <authorList>
            <person name="Ohm R.A."/>
            <person name="Feau N."/>
            <person name="Henrissat B."/>
            <person name="Schoch C.L."/>
            <person name="Horwitz B.A."/>
            <person name="Barry K.W."/>
            <person name="Condon B.J."/>
            <person name="Copeland A.C."/>
            <person name="Dhillon B."/>
            <person name="Glaser F."/>
            <person name="Hesse C.N."/>
            <person name="Kosti I."/>
            <person name="LaButti K."/>
            <person name="Lindquist E.A."/>
            <person name="Lucas S."/>
            <person name="Salamov A.A."/>
            <person name="Bradshaw R.E."/>
            <person name="Ciuffetti L."/>
            <person name="Hamelin R.C."/>
            <person name="Kema G.H.J."/>
            <person name="Lawrence C."/>
            <person name="Scott J.A."/>
            <person name="Spatafora J.W."/>
            <person name="Turgeon B.G."/>
            <person name="de Wit P.J.G.M."/>
            <person name="Zhong S."/>
            <person name="Goodwin S.B."/>
            <person name="Grigoriev I.V."/>
        </authorList>
    </citation>
    <scope>NUCLEOTIDE SEQUENCE [LARGE SCALE GENOMIC DNA]</scope>
    <source>
        <strain evidence="3">ND90Pr / ATCC 201652</strain>
    </source>
</reference>
<proteinExistence type="predicted"/>
<protein>
    <submittedName>
        <fullName evidence="2">Uncharacterized protein</fullName>
    </submittedName>
</protein>
<dbReference type="OMA" id="TKHHCPG"/>
<reference evidence="3" key="2">
    <citation type="journal article" date="2013" name="PLoS Genet.">
        <title>Comparative genome structure, secondary metabolite, and effector coding capacity across Cochliobolus pathogens.</title>
        <authorList>
            <person name="Condon B.J."/>
            <person name="Leng Y."/>
            <person name="Wu D."/>
            <person name="Bushley K.E."/>
            <person name="Ohm R.A."/>
            <person name="Otillar R."/>
            <person name="Martin J."/>
            <person name="Schackwitz W."/>
            <person name="Grimwood J."/>
            <person name="MohdZainudin N."/>
            <person name="Xue C."/>
            <person name="Wang R."/>
            <person name="Manning V.A."/>
            <person name="Dhillon B."/>
            <person name="Tu Z.J."/>
            <person name="Steffenson B.J."/>
            <person name="Salamov A."/>
            <person name="Sun H."/>
            <person name="Lowry S."/>
            <person name="LaButti K."/>
            <person name="Han J."/>
            <person name="Copeland A."/>
            <person name="Lindquist E."/>
            <person name="Barry K."/>
            <person name="Schmutz J."/>
            <person name="Baker S.E."/>
            <person name="Ciuffetti L.M."/>
            <person name="Grigoriev I.V."/>
            <person name="Zhong S."/>
            <person name="Turgeon B.G."/>
        </authorList>
    </citation>
    <scope>NUCLEOTIDE SEQUENCE [LARGE SCALE GENOMIC DNA]</scope>
    <source>
        <strain evidence="3">ND90Pr / ATCC 201652</strain>
    </source>
</reference>
<evidence type="ECO:0000256" key="1">
    <source>
        <dbReference type="SAM" id="MobiDB-lite"/>
    </source>
</evidence>
<name>M2T0R3_COCSN</name>
<dbReference type="GeneID" id="19138590"/>
<organism evidence="2 3">
    <name type="scientific">Cochliobolus sativus (strain ND90Pr / ATCC 201652)</name>
    <name type="common">Common root rot and spot blotch fungus</name>
    <name type="synonym">Bipolaris sorokiniana</name>
    <dbReference type="NCBI Taxonomy" id="665912"/>
    <lineage>
        <taxon>Eukaryota</taxon>
        <taxon>Fungi</taxon>
        <taxon>Dikarya</taxon>
        <taxon>Ascomycota</taxon>
        <taxon>Pezizomycotina</taxon>
        <taxon>Dothideomycetes</taxon>
        <taxon>Pleosporomycetidae</taxon>
        <taxon>Pleosporales</taxon>
        <taxon>Pleosporineae</taxon>
        <taxon>Pleosporaceae</taxon>
        <taxon>Bipolaris</taxon>
    </lineage>
</organism>
<feature type="compositionally biased region" description="Acidic residues" evidence="1">
    <location>
        <begin position="86"/>
        <end position="96"/>
    </location>
</feature>
<dbReference type="RefSeq" id="XP_007701144.1">
    <property type="nucleotide sequence ID" value="XM_007702954.1"/>
</dbReference>
<sequence length="96" mass="10988">MSPSPTGRTKHHCPGRDGWVGDISPGNCIQSCGKYHFASPEACRKCIGKMRADERRERVERQKAKEEKEEKDKNKEDDFLNLRDPDPDDDPKDDMA</sequence>